<keyword evidence="9" id="KW-1185">Reference proteome</keyword>
<dbReference type="GO" id="GO:0009055">
    <property type="term" value="F:electron transfer activity"/>
    <property type="evidence" value="ECO:0007669"/>
    <property type="project" value="TreeGrafter"/>
</dbReference>
<feature type="transmembrane region" description="Helical" evidence="7">
    <location>
        <begin position="117"/>
        <end position="141"/>
    </location>
</feature>
<feature type="transmembrane region" description="Helical" evidence="7">
    <location>
        <begin position="86"/>
        <end position="105"/>
    </location>
</feature>
<feature type="transmembrane region" description="Helical" evidence="7">
    <location>
        <begin position="263"/>
        <end position="285"/>
    </location>
</feature>
<evidence type="ECO:0000256" key="5">
    <source>
        <dbReference type="ARBA" id="ARBA00022989"/>
    </source>
</evidence>
<feature type="transmembrane region" description="Helical" evidence="7">
    <location>
        <begin position="305"/>
        <end position="328"/>
    </location>
</feature>
<accession>A0A4R6A665</accession>
<keyword evidence="6 7" id="KW-0472">Membrane</keyword>
<evidence type="ECO:0000313" key="8">
    <source>
        <dbReference type="EMBL" id="TDL78365.1"/>
    </source>
</evidence>
<evidence type="ECO:0000256" key="7">
    <source>
        <dbReference type="SAM" id="Phobius"/>
    </source>
</evidence>
<feature type="transmembrane region" description="Helical" evidence="7">
    <location>
        <begin position="161"/>
        <end position="184"/>
    </location>
</feature>
<evidence type="ECO:0000256" key="4">
    <source>
        <dbReference type="ARBA" id="ARBA00022692"/>
    </source>
</evidence>
<dbReference type="PANTHER" id="PTHR43141">
    <property type="entry name" value="CYTOCHROME BD2 SUBUNIT II"/>
    <property type="match status" value="1"/>
</dbReference>
<comment type="subcellular location">
    <subcellularLocation>
        <location evidence="1">Cell membrane</location>
        <topology evidence="1">Multi-pass membrane protein</topology>
    </subcellularLocation>
</comment>
<evidence type="ECO:0000256" key="1">
    <source>
        <dbReference type="ARBA" id="ARBA00004651"/>
    </source>
</evidence>
<evidence type="ECO:0000256" key="2">
    <source>
        <dbReference type="ARBA" id="ARBA00007543"/>
    </source>
</evidence>
<dbReference type="PANTHER" id="PTHR43141:SF4">
    <property type="entry name" value="CYTOCHROME BD2 SUBUNIT II"/>
    <property type="match status" value="1"/>
</dbReference>
<proteinExistence type="inferred from homology"/>
<dbReference type="GO" id="GO:0005886">
    <property type="term" value="C:plasma membrane"/>
    <property type="evidence" value="ECO:0007669"/>
    <property type="project" value="UniProtKB-SubCell"/>
</dbReference>
<feature type="transmembrane region" description="Helical" evidence="7">
    <location>
        <begin position="230"/>
        <end position="251"/>
    </location>
</feature>
<evidence type="ECO:0000313" key="9">
    <source>
        <dbReference type="Proteomes" id="UP000295701"/>
    </source>
</evidence>
<feature type="transmembrane region" description="Helical" evidence="7">
    <location>
        <begin position="12"/>
        <end position="39"/>
    </location>
</feature>
<keyword evidence="4 7" id="KW-0812">Transmembrane</keyword>
<dbReference type="PIRSF" id="PIRSF000267">
    <property type="entry name" value="Cyt_oxidse_sub2"/>
    <property type="match status" value="1"/>
</dbReference>
<dbReference type="RefSeq" id="WP_133397038.1">
    <property type="nucleotide sequence ID" value="NZ_SNAA01000011.1"/>
</dbReference>
<feature type="transmembrane region" description="Helical" evidence="7">
    <location>
        <begin position="196"/>
        <end position="218"/>
    </location>
</feature>
<dbReference type="GO" id="GO:0070069">
    <property type="term" value="C:cytochrome complex"/>
    <property type="evidence" value="ECO:0007669"/>
    <property type="project" value="TreeGrafter"/>
</dbReference>
<comment type="similarity">
    <text evidence="2">Belongs to the cytochrome ubiquinol oxidase subunit 2 family.</text>
</comment>
<dbReference type="Proteomes" id="UP000295701">
    <property type="component" value="Unassembled WGS sequence"/>
</dbReference>
<dbReference type="Pfam" id="PF02322">
    <property type="entry name" value="Cyt_bd_oxida_II"/>
    <property type="match status" value="1"/>
</dbReference>
<dbReference type="AlphaFoldDB" id="A0A4R6A665"/>
<dbReference type="GO" id="GO:0016682">
    <property type="term" value="F:oxidoreductase activity, acting on diphenols and related substances as donors, oxygen as acceptor"/>
    <property type="evidence" value="ECO:0007669"/>
    <property type="project" value="TreeGrafter"/>
</dbReference>
<dbReference type="GO" id="GO:0019646">
    <property type="term" value="P:aerobic electron transport chain"/>
    <property type="evidence" value="ECO:0007669"/>
    <property type="project" value="TreeGrafter"/>
</dbReference>
<keyword evidence="5 7" id="KW-1133">Transmembrane helix</keyword>
<gene>
    <name evidence="8" type="primary">cydB</name>
    <name evidence="8" type="ORF">E2L08_10500</name>
</gene>
<evidence type="ECO:0000256" key="6">
    <source>
        <dbReference type="ARBA" id="ARBA00023136"/>
    </source>
</evidence>
<dbReference type="EMBL" id="SNAA01000011">
    <property type="protein sequence ID" value="TDL78365.1"/>
    <property type="molecule type" value="Genomic_DNA"/>
</dbReference>
<keyword evidence="3" id="KW-1003">Cell membrane</keyword>
<dbReference type="NCBIfam" id="TIGR00203">
    <property type="entry name" value="cydB"/>
    <property type="match status" value="1"/>
</dbReference>
<dbReference type="OrthoDB" id="9776710at2"/>
<protein>
    <submittedName>
        <fullName evidence="8">Cytochrome d ubiquinol oxidase subunit II</fullName>
    </submittedName>
</protein>
<sequence>MDISFDLTVAWAILLAVAVYIYVVLDGFDLGIGILYPVFPHKRDRDLMMNTVAPVWDGNETWLILGGGGLFAAFPMAYAIIMPALYPPIIAMLLALVFRGVAFEFRWRAEGPRTRLFWDWAFIGGSTVAAFSQGIVLGALLQGIEVDGRAYGGGWWDWLTSFSVVCGLAVVCGYGLLGACWLNWRLEGDIQDKARRIARILGFGTVAFIGIVSIWTPFLEAAYFDRWFGWPQILQVSPIPLLVLGFIALLGRELYNERNDYMPFVLTLGLFGLCFLGLGVCMWPYVIPTSVTLWDAASPFKSQLFMFVGAIVLLPMILGYTAYAYWVFRGKIDHSSGYH</sequence>
<evidence type="ECO:0000256" key="3">
    <source>
        <dbReference type="ARBA" id="ARBA00022475"/>
    </source>
</evidence>
<dbReference type="InterPro" id="IPR003317">
    <property type="entry name" value="Cyt-d_oxidase_su2"/>
</dbReference>
<reference evidence="8 9" key="1">
    <citation type="submission" date="2019-03" db="EMBL/GenBank/DDBJ databases">
        <title>Primorskyibacter sp. SS33 isolated from sediments.</title>
        <authorList>
            <person name="Xunke S."/>
        </authorList>
    </citation>
    <scope>NUCLEOTIDE SEQUENCE [LARGE SCALE GENOMIC DNA]</scope>
    <source>
        <strain evidence="8 9">SS33</strain>
    </source>
</reference>
<comment type="caution">
    <text evidence="8">The sequence shown here is derived from an EMBL/GenBank/DDBJ whole genome shotgun (WGS) entry which is preliminary data.</text>
</comment>
<name>A0A4R6A665_9RHOB</name>
<organism evidence="8 9">
    <name type="scientific">Palleronia sediminis</name>
    <dbReference type="NCBI Taxonomy" id="2547833"/>
    <lineage>
        <taxon>Bacteria</taxon>
        <taxon>Pseudomonadati</taxon>
        <taxon>Pseudomonadota</taxon>
        <taxon>Alphaproteobacteria</taxon>
        <taxon>Rhodobacterales</taxon>
        <taxon>Roseobacteraceae</taxon>
        <taxon>Palleronia</taxon>
    </lineage>
</organism>